<dbReference type="GeneID" id="69015533"/>
<reference evidence="1" key="1">
    <citation type="journal article" date="2020" name="Phytopathology">
        <title>Genome sequence and comparative analysis of Colletotrichum gloeosporioides isolated from Liriodendron leaves.</title>
        <authorList>
            <person name="Fu F.F."/>
            <person name="Hao Z."/>
            <person name="Wang P."/>
            <person name="Lu Y."/>
            <person name="Xue L.J."/>
            <person name="Wei G."/>
            <person name="Tian Y."/>
            <person name="Baishi H."/>
            <person name="Xu H."/>
            <person name="Shi J."/>
            <person name="Cheng T."/>
            <person name="Wang G."/>
            <person name="Yi Y."/>
            <person name="Chen J."/>
        </authorList>
    </citation>
    <scope>NUCLEOTIDE SEQUENCE</scope>
    <source>
        <strain evidence="1">Lc1</strain>
    </source>
</reference>
<reference evidence="1" key="2">
    <citation type="submission" date="2020-03" db="EMBL/GenBank/DDBJ databases">
        <authorList>
            <person name="Fu F.-F."/>
            <person name="Chen J."/>
        </authorList>
    </citation>
    <scope>NUCLEOTIDE SEQUENCE</scope>
    <source>
        <strain evidence="1">Lc1</strain>
    </source>
</reference>
<comment type="caution">
    <text evidence="1">The sequence shown here is derived from an EMBL/GenBank/DDBJ whole genome shotgun (WGS) entry which is preliminary data.</text>
</comment>
<dbReference type="AlphaFoldDB" id="A0A8H4CH41"/>
<sequence length="283" mass="32589">MTTPNNSTARLKYDQDWPKWFLQLQLRAHEQNVWEYINPKAADSNVPVQRPPLDETIMRGQTEVTESDVRQEYPDRFAEYFTAANESFEIEERHVQLALKLARLKTVNRKYLNKLMAPFSHEFDSDIRETSEYFRASPKIIQERFLLYTQLDIVDRVGLTLNSCDYNEICPHMVIDSSDKTHGRLSGPENFSTDVRMALSQRGNEITGHCPRCPTDYAITASPNGMRIQAWKDFGSYKSPKDDSWTVHVWSEQNSSATGPAVYHDPGSIRKLYVTGTGENTQQ</sequence>
<protein>
    <submittedName>
        <fullName evidence="1">Uncharacterized protein</fullName>
    </submittedName>
</protein>
<proteinExistence type="predicted"/>
<evidence type="ECO:0000313" key="1">
    <source>
        <dbReference type="EMBL" id="KAF3803890.1"/>
    </source>
</evidence>
<evidence type="ECO:0000313" key="2">
    <source>
        <dbReference type="Proteomes" id="UP000613401"/>
    </source>
</evidence>
<accession>A0A8H4CH41</accession>
<dbReference type="Proteomes" id="UP000613401">
    <property type="component" value="Unassembled WGS sequence"/>
</dbReference>
<keyword evidence="2" id="KW-1185">Reference proteome</keyword>
<organism evidence="1 2">
    <name type="scientific">Colletotrichum gloeosporioides</name>
    <name type="common">Anthracnose fungus</name>
    <name type="synonym">Glomerella cingulata</name>
    <dbReference type="NCBI Taxonomy" id="474922"/>
    <lineage>
        <taxon>Eukaryota</taxon>
        <taxon>Fungi</taxon>
        <taxon>Dikarya</taxon>
        <taxon>Ascomycota</taxon>
        <taxon>Pezizomycotina</taxon>
        <taxon>Sordariomycetes</taxon>
        <taxon>Hypocreomycetidae</taxon>
        <taxon>Glomerellales</taxon>
        <taxon>Glomerellaceae</taxon>
        <taxon>Colletotrichum</taxon>
        <taxon>Colletotrichum gloeosporioides species complex</taxon>
    </lineage>
</organism>
<gene>
    <name evidence="1" type="ORF">GCG54_00008392</name>
</gene>
<name>A0A8H4CH41_COLGL</name>
<dbReference type="EMBL" id="WVTB01000052">
    <property type="protein sequence ID" value="KAF3803890.1"/>
    <property type="molecule type" value="Genomic_DNA"/>
</dbReference>
<dbReference type="RefSeq" id="XP_045263049.1">
    <property type="nucleotide sequence ID" value="XM_045408359.1"/>
</dbReference>